<dbReference type="Proteomes" id="UP000603141">
    <property type="component" value="Unassembled WGS sequence"/>
</dbReference>
<reference evidence="2" key="1">
    <citation type="submission" date="2021-01" db="EMBL/GenBank/DDBJ databases">
        <title>Modified the classification status of verrucomicrobia.</title>
        <authorList>
            <person name="Feng X."/>
        </authorList>
    </citation>
    <scope>NUCLEOTIDE SEQUENCE</scope>
    <source>
        <strain evidence="2">KCTC 22041</strain>
    </source>
</reference>
<dbReference type="RefSeq" id="WP_200272632.1">
    <property type="nucleotide sequence ID" value="NZ_JAENIJ010000031.1"/>
</dbReference>
<feature type="signal peptide" evidence="1">
    <location>
        <begin position="1"/>
        <end position="20"/>
    </location>
</feature>
<organism evidence="2 3">
    <name type="scientific">Luteolibacter pohnpeiensis</name>
    <dbReference type="NCBI Taxonomy" id="454153"/>
    <lineage>
        <taxon>Bacteria</taxon>
        <taxon>Pseudomonadati</taxon>
        <taxon>Verrucomicrobiota</taxon>
        <taxon>Verrucomicrobiia</taxon>
        <taxon>Verrucomicrobiales</taxon>
        <taxon>Verrucomicrobiaceae</taxon>
        <taxon>Luteolibacter</taxon>
    </lineage>
</organism>
<keyword evidence="3" id="KW-1185">Reference proteome</keyword>
<proteinExistence type="predicted"/>
<dbReference type="EMBL" id="JAENIJ010000031">
    <property type="protein sequence ID" value="MBK1883950.1"/>
    <property type="molecule type" value="Genomic_DNA"/>
</dbReference>
<protein>
    <submittedName>
        <fullName evidence="2">Uncharacterized protein</fullName>
    </submittedName>
</protein>
<evidence type="ECO:0000313" key="2">
    <source>
        <dbReference type="EMBL" id="MBK1883950.1"/>
    </source>
</evidence>
<feature type="chain" id="PRO_5037804686" evidence="1">
    <location>
        <begin position="21"/>
        <end position="897"/>
    </location>
</feature>
<evidence type="ECO:0000313" key="3">
    <source>
        <dbReference type="Proteomes" id="UP000603141"/>
    </source>
</evidence>
<keyword evidence="1" id="KW-0732">Signal</keyword>
<evidence type="ECO:0000256" key="1">
    <source>
        <dbReference type="SAM" id="SignalP"/>
    </source>
</evidence>
<sequence length="897" mass="99049">MKQLICSMLLCLIAMPAAHSQTEVLTTDFINLGTQGKFIHWESETGYTYFLQSSDPADPLRHWIWAPIMEQGYGQEISHEVDGTASKGFFRLIYTNRTPADGETLESDDYDEDGLSNWTEISSSPQTSPVDWDTDGDGMDDGFEVVYGLDPTDDGSVNVQNGALGDLDGDGVTNYDEYENWTSPADSGDYPFELHFIRRQALQQYTTDPDHNVGSSYINFVSYWSGGNSHSTNLETSPISAPGMATELASNLPFPDALPTVGVSMVDQTNTVIGGFGLGYYTQYQQPGSNSTTHNLTIAELSQYRVWMKRPSSQTEGALTKNYLFITQQITNAASPAGITTNPDPMEVVKVDPITFDFAAGQDTSAPADLLAQCEAGAMGTQVLRQYYLLPVEVAPEVLAVNSDFDEGKIDPATGYAIPDCDDVPGVDPKTGAGNTLIGLNAVRDHLDNGAIKAHKLTTDDLHRGWFGVNPQQLGDHFWDGTTVTIRKVDQVDLDTGRKESGQVRFYAKWGNNNADYYGIVPYNLETLAPNNLVTSGVNGKPGEGVYGSTSTIPDDAEFWMEGVRPGKITLEWRLQKGDIDVKHEQTFLVETRKSSQEWKNDLAYKIRLDTENDPSGQIDVSVDPRGAPREYWTRVERMSEYYDYYQENYLADDDFQWCGLARLAGSQVISGVSDARFATLSPSAHTYRIVGEIIDAMSEGGYDIFNSLAWQHHAYRSSGLVALEWTNDNYQDQDLVTLIESWRELEDGIREDNEDVVAAAARRMTIYEQQQIIVPTWNKLRAITPVNNEVTNTFTILAENVMKPDGERFTVAVPTGDLSDTDDRWKWIDDTAAGTPNGIIGAWKAAGRAGQRALVSKTLRVDSERFTQVPAALRATAGVFPGGRSGMQVNDDLDTP</sequence>
<gene>
    <name evidence="2" type="ORF">JIN85_16140</name>
</gene>
<accession>A0A934S9Q1</accession>
<name>A0A934S9Q1_9BACT</name>
<dbReference type="AlphaFoldDB" id="A0A934S9Q1"/>
<comment type="caution">
    <text evidence="2">The sequence shown here is derived from an EMBL/GenBank/DDBJ whole genome shotgun (WGS) entry which is preliminary data.</text>
</comment>